<keyword evidence="2 4" id="KW-0689">Ribosomal protein</keyword>
<comment type="subcellular location">
    <subcellularLocation>
        <location evidence="4">Plastid</location>
        <location evidence="4">Chloroplast</location>
    </subcellularLocation>
</comment>
<dbReference type="GeneID" id="30000881"/>
<dbReference type="EMBL" id="LT622870">
    <property type="protein sequence ID" value="SCW22819.1"/>
    <property type="molecule type" value="Genomic_DNA"/>
</dbReference>
<reference evidence="5" key="1">
    <citation type="submission" date="2016-10" db="EMBL/GenBank/DDBJ databases">
        <title>Chloroplast genomes as a tool to resolve red algal phylogenies: a case study in the Nemaliales.</title>
        <authorList>
            <person name="Costa J.F."/>
            <person name="Lin S.M."/>
            <person name="Macaya E.C."/>
            <person name="Fernandez-Garcia C."/>
            <person name="Verbruggen H."/>
        </authorList>
    </citation>
    <scope>NUCLEOTIDE SEQUENCE</scope>
    <source>
        <strain evidence="5">J.0256</strain>
    </source>
</reference>
<dbReference type="HAMAP" id="MF_01369_B">
    <property type="entry name" value="Ribosomal_uL23_B"/>
    <property type="match status" value="1"/>
</dbReference>
<reference evidence="5" key="2">
    <citation type="submission" date="2016-10" db="EMBL/GenBank/DDBJ databases">
        <authorList>
            <person name="de Groot N.N."/>
        </authorList>
    </citation>
    <scope>NUCLEOTIDE SEQUENCE</scope>
    <source>
        <strain evidence="5">J.0256</strain>
    </source>
</reference>
<dbReference type="SUPFAM" id="SSF54189">
    <property type="entry name" value="Ribosomal proteins S24e, L23 and L15e"/>
    <property type="match status" value="1"/>
</dbReference>
<dbReference type="InterPro" id="IPR012678">
    <property type="entry name" value="Ribosomal_uL23/eL15/eS24_sf"/>
</dbReference>
<dbReference type="AlphaFoldDB" id="A0A1G4NWE3"/>
<keyword evidence="5" id="KW-0150">Chloroplast</keyword>
<dbReference type="InterPro" id="IPR013025">
    <property type="entry name" value="Ribosomal_uL23-like"/>
</dbReference>
<proteinExistence type="inferred from homology"/>
<keyword evidence="4" id="KW-0694">RNA-binding</keyword>
<geneLocation type="chloroplast" evidence="5"/>
<dbReference type="Gene3D" id="3.30.70.330">
    <property type="match status" value="1"/>
</dbReference>
<evidence type="ECO:0000256" key="1">
    <source>
        <dbReference type="ARBA" id="ARBA00006700"/>
    </source>
</evidence>
<comment type="similarity">
    <text evidence="1 4">Belongs to the universal ribosomal protein uL23 family.</text>
</comment>
<dbReference type="GO" id="GO:0003735">
    <property type="term" value="F:structural constituent of ribosome"/>
    <property type="evidence" value="ECO:0007669"/>
    <property type="project" value="InterPro"/>
</dbReference>
<keyword evidence="5" id="KW-0934">Plastid</keyword>
<dbReference type="RefSeq" id="YP_009314565.1">
    <property type="nucleotide sequence ID" value="NC_031662.1"/>
</dbReference>
<name>A0A1G4NWE3_9FLOR</name>
<protein>
    <recommendedName>
        <fullName evidence="4">Large ribosomal subunit protein uL23c</fullName>
    </recommendedName>
</protein>
<sequence>MDKNASAKLIDLIHKPLLTDKTTRILEDNQYCFTVKKGAKKHQIKQAIEILFNVKVTNINTLIKPVKKRTVGKYTGQKAIHKKVIVTLKPEDQIILFPEN</sequence>
<dbReference type="NCBIfam" id="NF004363">
    <property type="entry name" value="PRK05738.2-4"/>
    <property type="match status" value="1"/>
</dbReference>
<gene>
    <name evidence="4 5" type="primary">rpl23</name>
    <name evidence="5" type="ORF">J0256_165</name>
</gene>
<dbReference type="GO" id="GO:1990904">
    <property type="term" value="C:ribonucleoprotein complex"/>
    <property type="evidence" value="ECO:0007669"/>
    <property type="project" value="UniProtKB-KW"/>
</dbReference>
<dbReference type="GO" id="GO:0005840">
    <property type="term" value="C:ribosome"/>
    <property type="evidence" value="ECO:0007669"/>
    <property type="project" value="UniProtKB-KW"/>
</dbReference>
<evidence type="ECO:0000256" key="3">
    <source>
        <dbReference type="ARBA" id="ARBA00023274"/>
    </source>
</evidence>
<evidence type="ECO:0000313" key="5">
    <source>
        <dbReference type="EMBL" id="SCW22819.1"/>
    </source>
</evidence>
<keyword evidence="4" id="KW-0699">rRNA-binding</keyword>
<dbReference type="GO" id="GO:0019843">
    <property type="term" value="F:rRNA binding"/>
    <property type="evidence" value="ECO:0007669"/>
    <property type="project" value="UniProtKB-UniRule"/>
</dbReference>
<keyword evidence="3 4" id="KW-0687">Ribonucleoprotein</keyword>
<organism evidence="5">
    <name type="scientific">Liagoropsis maxima</name>
    <dbReference type="NCBI Taxonomy" id="1653392"/>
    <lineage>
        <taxon>Eukaryota</taxon>
        <taxon>Rhodophyta</taxon>
        <taxon>Florideophyceae</taxon>
        <taxon>Nemaliophycidae</taxon>
        <taxon>Nemaliales</taxon>
        <taxon>Liagoraceae</taxon>
        <taxon>Liagoropsis</taxon>
    </lineage>
</organism>
<dbReference type="Pfam" id="PF00276">
    <property type="entry name" value="Ribosomal_L23"/>
    <property type="match status" value="1"/>
</dbReference>
<comment type="function">
    <text evidence="4">Binds to 23S rRNA.</text>
</comment>
<dbReference type="GO" id="GO:0009507">
    <property type="term" value="C:chloroplast"/>
    <property type="evidence" value="ECO:0007669"/>
    <property type="project" value="UniProtKB-SubCell"/>
</dbReference>
<comment type="subunit">
    <text evidence="4">Part of the 50S ribosomal subunit.</text>
</comment>
<dbReference type="PANTHER" id="PTHR11620">
    <property type="entry name" value="60S RIBOSOMAL PROTEIN L23A"/>
    <property type="match status" value="1"/>
</dbReference>
<dbReference type="InterPro" id="IPR012677">
    <property type="entry name" value="Nucleotide-bd_a/b_plait_sf"/>
</dbReference>
<dbReference type="GO" id="GO:0006412">
    <property type="term" value="P:translation"/>
    <property type="evidence" value="ECO:0007669"/>
    <property type="project" value="UniProtKB-UniRule"/>
</dbReference>
<evidence type="ECO:0000256" key="2">
    <source>
        <dbReference type="ARBA" id="ARBA00022980"/>
    </source>
</evidence>
<evidence type="ECO:0000256" key="4">
    <source>
        <dbReference type="HAMAP-Rule" id="MF_01369"/>
    </source>
</evidence>
<accession>A0A1G4NWE3</accession>